<dbReference type="Proteomes" id="UP001627154">
    <property type="component" value="Unassembled WGS sequence"/>
</dbReference>
<gene>
    <name evidence="1" type="ORF">TKK_004079</name>
</gene>
<comment type="caution">
    <text evidence="1">The sequence shown here is derived from an EMBL/GenBank/DDBJ whole genome shotgun (WGS) entry which is preliminary data.</text>
</comment>
<accession>A0ABD2XCJ0</accession>
<protein>
    <submittedName>
        <fullName evidence="1">Uncharacterized protein</fullName>
    </submittedName>
</protein>
<dbReference type="EMBL" id="JBJJXI010000032">
    <property type="protein sequence ID" value="KAL3402916.1"/>
    <property type="molecule type" value="Genomic_DNA"/>
</dbReference>
<dbReference type="AlphaFoldDB" id="A0ABD2XCJ0"/>
<evidence type="ECO:0000313" key="1">
    <source>
        <dbReference type="EMBL" id="KAL3402916.1"/>
    </source>
</evidence>
<name>A0ABD2XCJ0_9HYME</name>
<proteinExistence type="predicted"/>
<sequence>MEKHNFVLSFLRYHGNSGGGAPTHRESQKSGFARVLGRAAVHMQQRICCLYGRNCAQPSDRSRLIKSPIRLSGDTGTAAAPTVQRIIHEATRAATTAAAAIRAAFIRADNVRGGSAAASAEQYKHTSDRPIVPSRGALTISIHRARDIRGLSLGRCTN</sequence>
<organism evidence="1 2">
    <name type="scientific">Trichogramma kaykai</name>
    <dbReference type="NCBI Taxonomy" id="54128"/>
    <lineage>
        <taxon>Eukaryota</taxon>
        <taxon>Metazoa</taxon>
        <taxon>Ecdysozoa</taxon>
        <taxon>Arthropoda</taxon>
        <taxon>Hexapoda</taxon>
        <taxon>Insecta</taxon>
        <taxon>Pterygota</taxon>
        <taxon>Neoptera</taxon>
        <taxon>Endopterygota</taxon>
        <taxon>Hymenoptera</taxon>
        <taxon>Apocrita</taxon>
        <taxon>Proctotrupomorpha</taxon>
        <taxon>Chalcidoidea</taxon>
        <taxon>Trichogrammatidae</taxon>
        <taxon>Trichogramma</taxon>
    </lineage>
</organism>
<keyword evidence="2" id="KW-1185">Reference proteome</keyword>
<reference evidence="1 2" key="1">
    <citation type="journal article" date="2024" name="bioRxiv">
        <title>A reference genome for Trichogramma kaykai: A tiny desert-dwelling parasitoid wasp with competing sex-ratio distorters.</title>
        <authorList>
            <person name="Culotta J."/>
            <person name="Lindsey A.R."/>
        </authorList>
    </citation>
    <scope>NUCLEOTIDE SEQUENCE [LARGE SCALE GENOMIC DNA]</scope>
    <source>
        <strain evidence="1 2">KSX58</strain>
    </source>
</reference>
<evidence type="ECO:0000313" key="2">
    <source>
        <dbReference type="Proteomes" id="UP001627154"/>
    </source>
</evidence>